<organism evidence="1 2">
    <name type="scientific">Protea cynaroides</name>
    <dbReference type="NCBI Taxonomy" id="273540"/>
    <lineage>
        <taxon>Eukaryota</taxon>
        <taxon>Viridiplantae</taxon>
        <taxon>Streptophyta</taxon>
        <taxon>Embryophyta</taxon>
        <taxon>Tracheophyta</taxon>
        <taxon>Spermatophyta</taxon>
        <taxon>Magnoliopsida</taxon>
        <taxon>Proteales</taxon>
        <taxon>Proteaceae</taxon>
        <taxon>Protea</taxon>
    </lineage>
</organism>
<evidence type="ECO:0000313" key="2">
    <source>
        <dbReference type="Proteomes" id="UP001141806"/>
    </source>
</evidence>
<name>A0A9Q0H9D0_9MAGN</name>
<dbReference type="AlphaFoldDB" id="A0A9Q0H9D0"/>
<proteinExistence type="predicted"/>
<reference evidence="1" key="1">
    <citation type="journal article" date="2023" name="Plant J.">
        <title>The genome of the king protea, Protea cynaroides.</title>
        <authorList>
            <person name="Chang J."/>
            <person name="Duong T.A."/>
            <person name="Schoeman C."/>
            <person name="Ma X."/>
            <person name="Roodt D."/>
            <person name="Barker N."/>
            <person name="Li Z."/>
            <person name="Van de Peer Y."/>
            <person name="Mizrachi E."/>
        </authorList>
    </citation>
    <scope>NUCLEOTIDE SEQUENCE</scope>
    <source>
        <tissue evidence="1">Young leaves</tissue>
    </source>
</reference>
<dbReference type="EMBL" id="JAMYWD010000008">
    <property type="protein sequence ID" value="KAJ4962361.1"/>
    <property type="molecule type" value="Genomic_DNA"/>
</dbReference>
<sequence length="157" mass="17476">MLDSVVDHLVPFLILLPLHCFNLKPLNLHPSQSSTPTTDTAVQLQSQTLPFDFTKPNLVNTCSNPSELSTIQFSKDSFSISPPLSSTNSSFMSSIIGDGSVYHLCSSLRRRPYPSRNHFPLRLTRSDGEPKFEIPVFLLEECWMHSTLAKKVLLSGG</sequence>
<dbReference type="Proteomes" id="UP001141806">
    <property type="component" value="Unassembled WGS sequence"/>
</dbReference>
<accession>A0A9Q0H9D0</accession>
<comment type="caution">
    <text evidence="1">The sequence shown here is derived from an EMBL/GenBank/DDBJ whole genome shotgun (WGS) entry which is preliminary data.</text>
</comment>
<gene>
    <name evidence="1" type="ORF">NE237_022300</name>
</gene>
<protein>
    <submittedName>
        <fullName evidence="1">Uncharacterized protein</fullName>
    </submittedName>
</protein>
<evidence type="ECO:0000313" key="1">
    <source>
        <dbReference type="EMBL" id="KAJ4962361.1"/>
    </source>
</evidence>
<keyword evidence="2" id="KW-1185">Reference proteome</keyword>